<feature type="compositionally biased region" description="Low complexity" evidence="1">
    <location>
        <begin position="417"/>
        <end position="431"/>
    </location>
</feature>
<evidence type="ECO:0000313" key="2">
    <source>
        <dbReference type="EMBL" id="KAE8997141.1"/>
    </source>
</evidence>
<accession>A0A6A3JQQ3</accession>
<sequence>MSDNGDQDKLLRLLVDKFVKSDKTAHGTTQKMAQFAFWRDMRQALAANEASSGLERSDPAPAEADPYAREQRGPEHQRFTSYLPESPKSTPSGPKNPPKTPPKAKPKSPSKVSKKRKSPSPARAVTFFMDALAVKTPQIIRDDLEKLYRQASELGAAPYELAYPWAGSRLFYDPALYPHVHVAHWRMWHNHRPIFFDWQLHTPIASKSAQDRRRKKMMDAVEARLGFTSLCVETWGYYDYLQKLEDAQDERLLMWWGGATWQEPIASGGLSWASHRESFGSSPAGFDSRRLSDRALARILHDINSTRTPRQHWVGDLTTGEWLNLRSCDRIQKEEAKISKALRDNKYELPTVASFDPKEAKASGFTPIMSDHGAYTAIWKSGTADDEEEEEEEDGSGSEEDDSEEDKPPPPKKPKPSRSSSDSSGDGTTTL</sequence>
<dbReference type="AlphaFoldDB" id="A0A6A3JQQ3"/>
<evidence type="ECO:0000313" key="3">
    <source>
        <dbReference type="Proteomes" id="UP000429607"/>
    </source>
</evidence>
<gene>
    <name evidence="2" type="ORF">PR001_g19662</name>
</gene>
<protein>
    <submittedName>
        <fullName evidence="2">Uncharacterized protein</fullName>
    </submittedName>
</protein>
<feature type="compositionally biased region" description="Basic and acidic residues" evidence="1">
    <location>
        <begin position="66"/>
        <end position="78"/>
    </location>
</feature>
<feature type="compositionally biased region" description="Basic residues" evidence="1">
    <location>
        <begin position="102"/>
        <end position="118"/>
    </location>
</feature>
<feature type="region of interest" description="Disordered" evidence="1">
    <location>
        <begin position="377"/>
        <end position="431"/>
    </location>
</feature>
<name>A0A6A3JQQ3_9STRA</name>
<feature type="compositionally biased region" description="Acidic residues" evidence="1">
    <location>
        <begin position="384"/>
        <end position="405"/>
    </location>
</feature>
<organism evidence="2 3">
    <name type="scientific">Phytophthora rubi</name>
    <dbReference type="NCBI Taxonomy" id="129364"/>
    <lineage>
        <taxon>Eukaryota</taxon>
        <taxon>Sar</taxon>
        <taxon>Stramenopiles</taxon>
        <taxon>Oomycota</taxon>
        <taxon>Peronosporomycetes</taxon>
        <taxon>Peronosporales</taxon>
        <taxon>Peronosporaceae</taxon>
        <taxon>Phytophthora</taxon>
    </lineage>
</organism>
<dbReference type="Proteomes" id="UP000429607">
    <property type="component" value="Unassembled WGS sequence"/>
</dbReference>
<evidence type="ECO:0000256" key="1">
    <source>
        <dbReference type="SAM" id="MobiDB-lite"/>
    </source>
</evidence>
<comment type="caution">
    <text evidence="2">The sequence shown here is derived from an EMBL/GenBank/DDBJ whole genome shotgun (WGS) entry which is preliminary data.</text>
</comment>
<reference evidence="2 3" key="1">
    <citation type="submission" date="2018-09" db="EMBL/GenBank/DDBJ databases">
        <title>Genomic investigation of the strawberry pathogen Phytophthora fragariae indicates pathogenicity is determined by transcriptional variation in three key races.</title>
        <authorList>
            <person name="Adams T.M."/>
            <person name="Armitage A.D."/>
            <person name="Sobczyk M.K."/>
            <person name="Bates H.J."/>
            <person name="Dunwell J.M."/>
            <person name="Nellist C.F."/>
            <person name="Harrison R.J."/>
        </authorList>
    </citation>
    <scope>NUCLEOTIDE SEQUENCE [LARGE SCALE GENOMIC DNA]</scope>
    <source>
        <strain evidence="2 3">SCRP249</strain>
    </source>
</reference>
<feature type="region of interest" description="Disordered" evidence="1">
    <location>
        <begin position="48"/>
        <end position="121"/>
    </location>
</feature>
<proteinExistence type="predicted"/>
<dbReference type="EMBL" id="QXFV01001853">
    <property type="protein sequence ID" value="KAE8997141.1"/>
    <property type="molecule type" value="Genomic_DNA"/>
</dbReference>